<dbReference type="OrthoDB" id="2969382at2"/>
<dbReference type="Pfam" id="PF13624">
    <property type="entry name" value="SurA_N_3"/>
    <property type="match status" value="1"/>
</dbReference>
<keyword evidence="2" id="KW-0732">Signal</keyword>
<reference evidence="3 4" key="1">
    <citation type="submission" date="2014-11" db="EMBL/GenBank/DDBJ databases">
        <authorList>
            <person name="Urmite Genomes Urmite Genomes"/>
        </authorList>
    </citation>
    <scope>NUCLEOTIDE SEQUENCE [LARGE SCALE GENOMIC DNA]</scope>
    <source>
        <strain evidence="3 4">Oc5</strain>
    </source>
</reference>
<protein>
    <submittedName>
        <fullName evidence="3">Chaperone SurA</fullName>
    </submittedName>
</protein>
<dbReference type="STRING" id="545501.BN997_02300"/>
<dbReference type="Proteomes" id="UP000040453">
    <property type="component" value="Unassembled WGS sequence"/>
</dbReference>
<dbReference type="InterPro" id="IPR027304">
    <property type="entry name" value="Trigger_fact/SurA_dom_sf"/>
</dbReference>
<feature type="region of interest" description="Disordered" evidence="1">
    <location>
        <begin position="127"/>
        <end position="150"/>
    </location>
</feature>
<dbReference type="InterPro" id="IPR050245">
    <property type="entry name" value="PrsA_foldase"/>
</dbReference>
<organism evidence="3 4">
    <name type="scientific">Oceanobacillus oncorhynchi</name>
    <dbReference type="NCBI Taxonomy" id="545501"/>
    <lineage>
        <taxon>Bacteria</taxon>
        <taxon>Bacillati</taxon>
        <taxon>Bacillota</taxon>
        <taxon>Bacilli</taxon>
        <taxon>Bacillales</taxon>
        <taxon>Bacillaceae</taxon>
        <taxon>Oceanobacillus</taxon>
    </lineage>
</organism>
<name>A0A0A1MRW2_9BACI</name>
<evidence type="ECO:0000313" key="3">
    <source>
        <dbReference type="EMBL" id="CEI82434.1"/>
    </source>
</evidence>
<dbReference type="EMBL" id="CDGG01000001">
    <property type="protein sequence ID" value="CEI82434.1"/>
    <property type="molecule type" value="Genomic_DNA"/>
</dbReference>
<evidence type="ECO:0000313" key="4">
    <source>
        <dbReference type="Proteomes" id="UP000040453"/>
    </source>
</evidence>
<feature type="chain" id="PRO_5001976227" evidence="2">
    <location>
        <begin position="18"/>
        <end position="247"/>
    </location>
</feature>
<keyword evidence="4" id="KW-1185">Reference proteome</keyword>
<feature type="compositionally biased region" description="Acidic residues" evidence="1">
    <location>
        <begin position="127"/>
        <end position="138"/>
    </location>
</feature>
<feature type="signal peptide" evidence="2">
    <location>
        <begin position="1"/>
        <end position="17"/>
    </location>
</feature>
<evidence type="ECO:0000256" key="2">
    <source>
        <dbReference type="SAM" id="SignalP"/>
    </source>
</evidence>
<accession>A0A0A1MRW2</accession>
<feature type="compositionally biased region" description="Low complexity" evidence="1">
    <location>
        <begin position="31"/>
        <end position="48"/>
    </location>
</feature>
<sequence>MKKLSLTILMIITMLLAACGNDDNEGEQEGAEQGQEQQEQGEEQAAPQEPDPVEFSDDEFLDKEEPVVVVNGEEVNGAAYNAAYSLVKSMSAQYGQDVSDLEAVQDQTIDYLVEQELIMQEAEDAGIEVSDEEVQEEVDAAKESGGEEGFQQSLEQLNLTEEQFAQQLRFDLATQQYMEEEVDTEVTDEEVQEMYDQLSAQMGDQEMQDLDEIRDDVEQMVIQNKQQEAYTNKVDELKESAEIEEQI</sequence>
<feature type="region of interest" description="Disordered" evidence="1">
    <location>
        <begin position="21"/>
        <end position="58"/>
    </location>
</feature>
<dbReference type="PANTHER" id="PTHR47245">
    <property type="entry name" value="PEPTIDYLPROLYL ISOMERASE"/>
    <property type="match status" value="1"/>
</dbReference>
<dbReference type="RefSeq" id="WP_042532259.1">
    <property type="nucleotide sequence ID" value="NZ_CAXOIH010000005.1"/>
</dbReference>
<dbReference type="Gene3D" id="1.10.4030.10">
    <property type="entry name" value="Porin chaperone SurA, peptide-binding domain"/>
    <property type="match status" value="1"/>
</dbReference>
<evidence type="ECO:0000256" key="1">
    <source>
        <dbReference type="SAM" id="MobiDB-lite"/>
    </source>
</evidence>
<dbReference type="AlphaFoldDB" id="A0A0A1MRW2"/>
<dbReference type="PROSITE" id="PS51257">
    <property type="entry name" value="PROKAR_LIPOPROTEIN"/>
    <property type="match status" value="1"/>
</dbReference>
<dbReference type="PANTHER" id="PTHR47245:SF2">
    <property type="entry name" value="PEPTIDYL-PROLYL CIS-TRANS ISOMERASE HP_0175-RELATED"/>
    <property type="match status" value="1"/>
</dbReference>
<dbReference type="SUPFAM" id="SSF109998">
    <property type="entry name" value="Triger factor/SurA peptide-binding domain-like"/>
    <property type="match status" value="1"/>
</dbReference>
<proteinExistence type="predicted"/>
<gene>
    <name evidence="3" type="primary">surA</name>
    <name evidence="3" type="ORF">BN997_02300</name>
</gene>